<evidence type="ECO:0000313" key="2">
    <source>
        <dbReference type="Proteomes" id="UP000594261"/>
    </source>
</evidence>
<evidence type="ECO:0000313" key="1">
    <source>
        <dbReference type="EnsemblPlants" id="QL05p084844:mrna"/>
    </source>
</evidence>
<protein>
    <submittedName>
        <fullName evidence="1">Uncharacterized protein</fullName>
    </submittedName>
</protein>
<reference evidence="1 2" key="1">
    <citation type="journal article" date="2016" name="G3 (Bethesda)">
        <title>First Draft Assembly and Annotation of the Genome of a California Endemic Oak Quercus lobata Nee (Fagaceae).</title>
        <authorList>
            <person name="Sork V.L."/>
            <person name="Fitz-Gibbon S.T."/>
            <person name="Puiu D."/>
            <person name="Crepeau M."/>
            <person name="Gugger P.F."/>
            <person name="Sherman R."/>
            <person name="Stevens K."/>
            <person name="Langley C.H."/>
            <person name="Pellegrini M."/>
            <person name="Salzberg S.L."/>
        </authorList>
    </citation>
    <scope>NUCLEOTIDE SEQUENCE [LARGE SCALE GENOMIC DNA]</scope>
    <source>
        <strain evidence="1 2">cv. SW786</strain>
    </source>
</reference>
<dbReference type="EMBL" id="LRBV02000005">
    <property type="status" value="NOT_ANNOTATED_CDS"/>
    <property type="molecule type" value="Genomic_DNA"/>
</dbReference>
<proteinExistence type="predicted"/>
<keyword evidence="2" id="KW-1185">Reference proteome</keyword>
<dbReference type="InParanoid" id="A0A7N2LVH6"/>
<dbReference type="EnsemblPlants" id="QL05p084844:mrna">
    <property type="protein sequence ID" value="QL05p084844:mrna"/>
    <property type="gene ID" value="QL05p084844"/>
</dbReference>
<dbReference type="Proteomes" id="UP000594261">
    <property type="component" value="Chromosome 5"/>
</dbReference>
<sequence length="235" mass="27004">MGMGSKDQEGMPIPLHSFGSSIVRFVSLITEFQNKYLLNEYECGERFFFGVERVKEGLRKLEPGLQVAQREIPIYNSRIRDWYLKVKDIVYQLEDLFEDIELQVMAESYDSPSLYKDKFEELLKDDGLESCIHLILFLLLHHSPEEGTASLSLLTPNSIMYQDICSSAQVFNSLQAKPAFFLWETNFFPRHPDSSAFTSAIPQKLIETMFNGGYDLWEYEDAAAKSLNALKNGLQ</sequence>
<dbReference type="AlphaFoldDB" id="A0A7N2LVH6"/>
<organism evidence="1 2">
    <name type="scientific">Quercus lobata</name>
    <name type="common">Valley oak</name>
    <dbReference type="NCBI Taxonomy" id="97700"/>
    <lineage>
        <taxon>Eukaryota</taxon>
        <taxon>Viridiplantae</taxon>
        <taxon>Streptophyta</taxon>
        <taxon>Embryophyta</taxon>
        <taxon>Tracheophyta</taxon>
        <taxon>Spermatophyta</taxon>
        <taxon>Magnoliopsida</taxon>
        <taxon>eudicotyledons</taxon>
        <taxon>Gunneridae</taxon>
        <taxon>Pentapetalae</taxon>
        <taxon>rosids</taxon>
        <taxon>fabids</taxon>
        <taxon>Fagales</taxon>
        <taxon>Fagaceae</taxon>
        <taxon>Quercus</taxon>
    </lineage>
</organism>
<dbReference type="Gramene" id="QL05p084844:mrna">
    <property type="protein sequence ID" value="QL05p084844:mrna"/>
    <property type="gene ID" value="QL05p084844"/>
</dbReference>
<name>A0A7N2LVH6_QUELO</name>
<reference evidence="1" key="2">
    <citation type="submission" date="2021-01" db="UniProtKB">
        <authorList>
            <consortium name="EnsemblPlants"/>
        </authorList>
    </citation>
    <scope>IDENTIFICATION</scope>
</reference>
<accession>A0A7N2LVH6</accession>